<dbReference type="InterPro" id="IPR037004">
    <property type="entry name" value="Exonuc_VII_ssu_sf"/>
</dbReference>
<dbReference type="SUPFAM" id="SSF116842">
    <property type="entry name" value="XseB-like"/>
    <property type="match status" value="1"/>
</dbReference>
<evidence type="ECO:0000256" key="2">
    <source>
        <dbReference type="ARBA" id="ARBA00022490"/>
    </source>
</evidence>
<keyword evidence="8" id="KW-1185">Reference proteome</keyword>
<reference evidence="7 8" key="1">
    <citation type="submission" date="2018-07" db="EMBL/GenBank/DDBJ databases">
        <title>Corallincola holothuriorum sp. nov., a new facultative anaerobe isolated from sea cucumber Apostichopus japonicus.</title>
        <authorList>
            <person name="Xia H."/>
        </authorList>
    </citation>
    <scope>NUCLEOTIDE SEQUENCE [LARGE SCALE GENOMIC DNA]</scope>
    <source>
        <strain evidence="7 8">C4</strain>
    </source>
</reference>
<comment type="subcellular location">
    <subcellularLocation>
        <location evidence="6">Cytoplasm</location>
    </subcellularLocation>
</comment>
<dbReference type="NCBIfam" id="TIGR01280">
    <property type="entry name" value="xseB"/>
    <property type="match status" value="1"/>
</dbReference>
<keyword evidence="4 6" id="KW-0378">Hydrolase</keyword>
<dbReference type="EMBL" id="QPID01000011">
    <property type="protein sequence ID" value="RCU45245.1"/>
    <property type="molecule type" value="Genomic_DNA"/>
</dbReference>
<name>A0A368N6T9_9GAMM</name>
<evidence type="ECO:0000256" key="6">
    <source>
        <dbReference type="HAMAP-Rule" id="MF_00337"/>
    </source>
</evidence>
<evidence type="ECO:0000256" key="3">
    <source>
        <dbReference type="ARBA" id="ARBA00022722"/>
    </source>
</evidence>
<gene>
    <name evidence="6" type="primary">xseB</name>
    <name evidence="7" type="ORF">DU002_16115</name>
</gene>
<dbReference type="GO" id="GO:0008855">
    <property type="term" value="F:exodeoxyribonuclease VII activity"/>
    <property type="evidence" value="ECO:0007669"/>
    <property type="project" value="UniProtKB-UniRule"/>
</dbReference>
<dbReference type="InterPro" id="IPR003761">
    <property type="entry name" value="Exonuc_VII_S"/>
</dbReference>
<dbReference type="PIRSF" id="PIRSF006488">
    <property type="entry name" value="Exonuc_VII_S"/>
    <property type="match status" value="1"/>
</dbReference>
<dbReference type="GO" id="GO:0005829">
    <property type="term" value="C:cytosol"/>
    <property type="evidence" value="ECO:0007669"/>
    <property type="project" value="TreeGrafter"/>
</dbReference>
<comment type="similarity">
    <text evidence="1 6">Belongs to the XseB family.</text>
</comment>
<keyword evidence="3 6" id="KW-0540">Nuclease</keyword>
<dbReference type="GO" id="GO:0006308">
    <property type="term" value="P:DNA catabolic process"/>
    <property type="evidence" value="ECO:0007669"/>
    <property type="project" value="UniProtKB-UniRule"/>
</dbReference>
<evidence type="ECO:0000256" key="4">
    <source>
        <dbReference type="ARBA" id="ARBA00022801"/>
    </source>
</evidence>
<sequence length="82" mass="9274">MAAKKPENMTFEATLDELESIVTTLEQGDLPLEDALRQFERGVGLSRAGQQKLQQAEQQVKVLLQEQGEEQLIDMSQDEQRS</sequence>
<dbReference type="HAMAP" id="MF_00337">
    <property type="entry name" value="Exonuc_7_S"/>
    <property type="match status" value="1"/>
</dbReference>
<dbReference type="RefSeq" id="WP_114339468.1">
    <property type="nucleotide sequence ID" value="NZ_QPID01000011.1"/>
</dbReference>
<dbReference type="NCBIfam" id="NF002140">
    <property type="entry name" value="PRK00977.1-4"/>
    <property type="match status" value="1"/>
</dbReference>
<accession>A0A368N6T9</accession>
<keyword evidence="5 6" id="KW-0269">Exonuclease</keyword>
<evidence type="ECO:0000256" key="1">
    <source>
        <dbReference type="ARBA" id="ARBA00009998"/>
    </source>
</evidence>
<keyword evidence="2 6" id="KW-0963">Cytoplasm</keyword>
<evidence type="ECO:0000313" key="7">
    <source>
        <dbReference type="EMBL" id="RCU45245.1"/>
    </source>
</evidence>
<proteinExistence type="inferred from homology"/>
<dbReference type="GO" id="GO:0009318">
    <property type="term" value="C:exodeoxyribonuclease VII complex"/>
    <property type="evidence" value="ECO:0007669"/>
    <property type="project" value="UniProtKB-UniRule"/>
</dbReference>
<comment type="function">
    <text evidence="6">Bidirectionally degrades single-stranded DNA into large acid-insoluble oligonucleotides, which are then degraded further into small acid-soluble oligonucleotides.</text>
</comment>
<organism evidence="7 8">
    <name type="scientific">Corallincola holothuriorum</name>
    <dbReference type="NCBI Taxonomy" id="2282215"/>
    <lineage>
        <taxon>Bacteria</taxon>
        <taxon>Pseudomonadati</taxon>
        <taxon>Pseudomonadota</taxon>
        <taxon>Gammaproteobacteria</taxon>
        <taxon>Alteromonadales</taxon>
        <taxon>Psychromonadaceae</taxon>
        <taxon>Corallincola</taxon>
    </lineage>
</organism>
<dbReference type="PANTHER" id="PTHR34137:SF1">
    <property type="entry name" value="EXODEOXYRIBONUCLEASE 7 SMALL SUBUNIT"/>
    <property type="match status" value="1"/>
</dbReference>
<evidence type="ECO:0000256" key="5">
    <source>
        <dbReference type="ARBA" id="ARBA00022839"/>
    </source>
</evidence>
<dbReference type="Proteomes" id="UP000252558">
    <property type="component" value="Unassembled WGS sequence"/>
</dbReference>
<dbReference type="Pfam" id="PF02609">
    <property type="entry name" value="Exonuc_VII_S"/>
    <property type="match status" value="1"/>
</dbReference>
<protein>
    <recommendedName>
        <fullName evidence="6">Exodeoxyribonuclease 7 small subunit</fullName>
        <ecNumber evidence="6">3.1.11.6</ecNumber>
    </recommendedName>
    <alternativeName>
        <fullName evidence="6">Exodeoxyribonuclease VII small subunit</fullName>
        <shortName evidence="6">Exonuclease VII small subunit</shortName>
    </alternativeName>
</protein>
<evidence type="ECO:0000313" key="8">
    <source>
        <dbReference type="Proteomes" id="UP000252558"/>
    </source>
</evidence>
<dbReference type="NCBIfam" id="NF002137">
    <property type="entry name" value="PRK00977.1-1"/>
    <property type="match status" value="1"/>
</dbReference>
<dbReference type="AlphaFoldDB" id="A0A368N6T9"/>
<comment type="caution">
    <text evidence="7">The sequence shown here is derived from an EMBL/GenBank/DDBJ whole genome shotgun (WGS) entry which is preliminary data.</text>
</comment>
<dbReference type="EC" id="3.1.11.6" evidence="6"/>
<dbReference type="OrthoDB" id="5591562at2"/>
<dbReference type="PANTHER" id="PTHR34137">
    <property type="entry name" value="EXODEOXYRIBONUCLEASE 7 SMALL SUBUNIT"/>
    <property type="match status" value="1"/>
</dbReference>
<dbReference type="Gene3D" id="1.10.287.1040">
    <property type="entry name" value="Exonuclease VII, small subunit"/>
    <property type="match status" value="1"/>
</dbReference>
<comment type="subunit">
    <text evidence="6">Heterooligomer composed of large and small subunits.</text>
</comment>
<comment type="catalytic activity">
    <reaction evidence="6">
        <text>Exonucleolytic cleavage in either 5'- to 3'- or 3'- to 5'-direction to yield nucleoside 5'-phosphates.</text>
        <dbReference type="EC" id="3.1.11.6"/>
    </reaction>
</comment>